<dbReference type="KEGG" id="spha:D3Y57_05515"/>
<evidence type="ECO:0008006" key="4">
    <source>
        <dbReference type="Google" id="ProtNLM"/>
    </source>
</evidence>
<dbReference type="Pfam" id="PF23899">
    <property type="entry name" value="SU10_portal"/>
    <property type="match status" value="1"/>
</dbReference>
<dbReference type="Proteomes" id="UP000276254">
    <property type="component" value="Chromosome"/>
</dbReference>
<feature type="compositionally biased region" description="Polar residues" evidence="1">
    <location>
        <begin position="667"/>
        <end position="678"/>
    </location>
</feature>
<dbReference type="InterPro" id="IPR056909">
    <property type="entry name" value="SU10_portal"/>
</dbReference>
<evidence type="ECO:0000313" key="3">
    <source>
        <dbReference type="Proteomes" id="UP000276254"/>
    </source>
</evidence>
<evidence type="ECO:0000313" key="2">
    <source>
        <dbReference type="EMBL" id="AYJ85538.1"/>
    </source>
</evidence>
<proteinExistence type="predicted"/>
<dbReference type="AlphaFoldDB" id="A0A494TJG0"/>
<sequence length="707" mass="79015">MTKLTDSEILSLLSSGVKAGVRFSDTKLSRERQRVLDYYHGKLPAPSHAGNSKYVSTDVYEAVESMKSTLLETFSASSGIVSFGAHGAEDVELAKQATAYCQHVVFEQNKGTELFSDIIHDGLTARVGVAKVHWDKCVEEIEETFEDQTQDEVAALLEDDEVKLTSLAVDHDDPNLASGTLTRSEDKSQVRITILPPEEFIVDPNIKCIEEATILTHRTEKNRTELLKEGYKKSLVRQLSTSNTLETDRERISRMEPFSSDTFGTGRQALQDATDVFEIMETYAYLDMGDSGNASYWRIVHCGSVILEKEQVDRHPFKTFVPLATPHTFYGNNFAARVIPTQNSKTVLTRSILDHAVVANNPRYGIVKGALTNPRELLDNRIGGLVNVTRPDGIFALPQAPLNPFVFQTIAMLDDHKEQVTGVSKLSQGLNKDAVSSQNSEGLVEQLVSAAMQRQKTCARSFAVQFLGPLFLEVYRLVIENEAKDKIIEINGSFTPCTPSAWRRQRSVTIDLRLGYGEKDRLATEYIQIGQVLAADPAIAHLYGPEQRYNLYKKVLETKGHKNVSEFLADPKQVQPPGMDPMVKAELDIKVQEVAINERKQSTAEKKVSDHAAIEQMNADLKTRITMLEYALKVSAEERKDAEVTNRIEVSQDELELARIAEAKAPQRTQRPTRSYRPTANIRDYNHRLRTRDRATGVGCCQPPSTP</sequence>
<keyword evidence="3" id="KW-1185">Reference proteome</keyword>
<reference evidence="2 3" key="1">
    <citation type="submission" date="2018-09" db="EMBL/GenBank/DDBJ databases">
        <title>Sphingomonas peninsula sp. nov., isolated from fildes peninsula, Antarctic soil.</title>
        <authorList>
            <person name="Yingchao G."/>
        </authorList>
    </citation>
    <scope>NUCLEOTIDE SEQUENCE [LARGE SCALE GENOMIC DNA]</scope>
    <source>
        <strain evidence="2 3">YZ-8</strain>
    </source>
</reference>
<name>A0A494TJG0_SPHPE</name>
<dbReference type="RefSeq" id="WP_121152163.1">
    <property type="nucleotide sequence ID" value="NZ_CP032829.1"/>
</dbReference>
<dbReference type="OrthoDB" id="5464900at2"/>
<feature type="region of interest" description="Disordered" evidence="1">
    <location>
        <begin position="662"/>
        <end position="681"/>
    </location>
</feature>
<dbReference type="EMBL" id="CP032829">
    <property type="protein sequence ID" value="AYJ85538.1"/>
    <property type="molecule type" value="Genomic_DNA"/>
</dbReference>
<protein>
    <recommendedName>
        <fullName evidence="4">Portal protein</fullName>
    </recommendedName>
</protein>
<accession>A0A494TJG0</accession>
<organism evidence="2 3">
    <name type="scientific">Sphingomonas paeninsulae</name>
    <dbReference type="NCBI Taxonomy" id="2319844"/>
    <lineage>
        <taxon>Bacteria</taxon>
        <taxon>Pseudomonadati</taxon>
        <taxon>Pseudomonadota</taxon>
        <taxon>Alphaproteobacteria</taxon>
        <taxon>Sphingomonadales</taxon>
        <taxon>Sphingomonadaceae</taxon>
        <taxon>Sphingomonas</taxon>
    </lineage>
</organism>
<evidence type="ECO:0000256" key="1">
    <source>
        <dbReference type="SAM" id="MobiDB-lite"/>
    </source>
</evidence>
<gene>
    <name evidence="2" type="ORF">D3Y57_05515</name>
</gene>